<sequence>MTVCQSTRTGWKKNINGTKFFKILDRTDSYPLCSVASSRLVNHLMPQLRINQLIFPLIQWLSCISG</sequence>
<reference evidence="1" key="2">
    <citation type="journal article" date="2015" name="Data Brief">
        <title>Shoot transcriptome of the giant reed, Arundo donax.</title>
        <authorList>
            <person name="Barrero R.A."/>
            <person name="Guerrero F.D."/>
            <person name="Moolhuijzen P."/>
            <person name="Goolsby J.A."/>
            <person name="Tidwell J."/>
            <person name="Bellgard S.E."/>
            <person name="Bellgard M.I."/>
        </authorList>
    </citation>
    <scope>NUCLEOTIDE SEQUENCE</scope>
    <source>
        <tissue evidence="1">Shoot tissue taken approximately 20 cm above the soil surface</tissue>
    </source>
</reference>
<proteinExistence type="predicted"/>
<dbReference type="EMBL" id="GBRH01201306">
    <property type="protein sequence ID" value="JAD96589.1"/>
    <property type="molecule type" value="Transcribed_RNA"/>
</dbReference>
<dbReference type="AlphaFoldDB" id="A0A0A9E780"/>
<evidence type="ECO:0000313" key="1">
    <source>
        <dbReference type="EMBL" id="JAD96589.1"/>
    </source>
</evidence>
<organism evidence="1">
    <name type="scientific">Arundo donax</name>
    <name type="common">Giant reed</name>
    <name type="synonym">Donax arundinaceus</name>
    <dbReference type="NCBI Taxonomy" id="35708"/>
    <lineage>
        <taxon>Eukaryota</taxon>
        <taxon>Viridiplantae</taxon>
        <taxon>Streptophyta</taxon>
        <taxon>Embryophyta</taxon>
        <taxon>Tracheophyta</taxon>
        <taxon>Spermatophyta</taxon>
        <taxon>Magnoliopsida</taxon>
        <taxon>Liliopsida</taxon>
        <taxon>Poales</taxon>
        <taxon>Poaceae</taxon>
        <taxon>PACMAD clade</taxon>
        <taxon>Arundinoideae</taxon>
        <taxon>Arundineae</taxon>
        <taxon>Arundo</taxon>
    </lineage>
</organism>
<name>A0A0A9E780_ARUDO</name>
<accession>A0A0A9E780</accession>
<protein>
    <submittedName>
        <fullName evidence="1">Uncharacterized protein</fullName>
    </submittedName>
</protein>
<reference evidence="1" key="1">
    <citation type="submission" date="2014-09" db="EMBL/GenBank/DDBJ databases">
        <authorList>
            <person name="Magalhaes I.L.F."/>
            <person name="Oliveira U."/>
            <person name="Santos F.R."/>
            <person name="Vidigal T.H.D.A."/>
            <person name="Brescovit A.D."/>
            <person name="Santos A.J."/>
        </authorList>
    </citation>
    <scope>NUCLEOTIDE SEQUENCE</scope>
    <source>
        <tissue evidence="1">Shoot tissue taken approximately 20 cm above the soil surface</tissue>
    </source>
</reference>